<evidence type="ECO:0008006" key="3">
    <source>
        <dbReference type="Google" id="ProtNLM"/>
    </source>
</evidence>
<comment type="caution">
    <text evidence="1">The sequence shown here is derived from an EMBL/GenBank/DDBJ whole genome shotgun (WGS) entry which is preliminary data.</text>
</comment>
<keyword evidence="2" id="KW-1185">Reference proteome</keyword>
<reference evidence="1 2" key="1">
    <citation type="submission" date="2020-08" db="EMBL/GenBank/DDBJ databases">
        <title>Genomic Encyclopedia of Type Strains, Phase IV (KMG-IV): sequencing the most valuable type-strain genomes for metagenomic binning, comparative biology and taxonomic classification.</title>
        <authorList>
            <person name="Goeker M."/>
        </authorList>
    </citation>
    <scope>NUCLEOTIDE SEQUENCE [LARGE SCALE GENOMIC DNA]</scope>
    <source>
        <strain evidence="1 2">DSM 29568</strain>
    </source>
</reference>
<gene>
    <name evidence="1" type="ORF">GGR32_001259</name>
</gene>
<dbReference type="EMBL" id="JACIFO010000004">
    <property type="protein sequence ID" value="MBB4118968.1"/>
    <property type="molecule type" value="Genomic_DNA"/>
</dbReference>
<dbReference type="SUPFAM" id="SSF55729">
    <property type="entry name" value="Acyl-CoA N-acyltransferases (Nat)"/>
    <property type="match status" value="1"/>
</dbReference>
<sequence>MEVIQYSETYKTVWDDFVKNTKNGTFLFYRDFMEYHSDRFQDFSLMVFQDKKLIALLPANRQGDKVFSHQGLTYGGLGLSKKIKFEVVTAVLKNILVYLCENKINSFILKLMPKIYNLYPSDEIDYLLFILKANLLRRDLSASIKNSEALRIQSNRIEGVKKAKKQNLEIHKVTEFDGFWENILIPNLAETHQAKPVHTAAEIKYLQRNFPENIHQYNVLKEGVIVGGATIFETKTVAHVQYISADKNKQQLGTLDYLFWHLIENEFSHKAYFDFGTSNEQGGKVINKGLLYWKEAFGARGVVHDFYEVNPQHHLLLNTLFI</sequence>
<proteinExistence type="predicted"/>
<evidence type="ECO:0000313" key="2">
    <source>
        <dbReference type="Proteomes" id="UP000553034"/>
    </source>
</evidence>
<evidence type="ECO:0000313" key="1">
    <source>
        <dbReference type="EMBL" id="MBB4118968.1"/>
    </source>
</evidence>
<dbReference type="AlphaFoldDB" id="A0A840ELG6"/>
<dbReference type="RefSeq" id="WP_246415178.1">
    <property type="nucleotide sequence ID" value="NZ_JACIFO010000004.1"/>
</dbReference>
<accession>A0A840ELG6</accession>
<protein>
    <recommendedName>
        <fullName evidence="3">GNAT family N-acetyltransferase</fullName>
    </recommendedName>
</protein>
<dbReference type="Proteomes" id="UP000553034">
    <property type="component" value="Unassembled WGS sequence"/>
</dbReference>
<dbReference type="Gene3D" id="3.40.630.30">
    <property type="match status" value="1"/>
</dbReference>
<dbReference type="InterPro" id="IPR016181">
    <property type="entry name" value="Acyl_CoA_acyltransferase"/>
</dbReference>
<name>A0A840ELG6_9FLAO</name>
<organism evidence="1 2">
    <name type="scientific">Mesonia hippocampi</name>
    <dbReference type="NCBI Taxonomy" id="1628250"/>
    <lineage>
        <taxon>Bacteria</taxon>
        <taxon>Pseudomonadati</taxon>
        <taxon>Bacteroidota</taxon>
        <taxon>Flavobacteriia</taxon>
        <taxon>Flavobacteriales</taxon>
        <taxon>Flavobacteriaceae</taxon>
        <taxon>Mesonia</taxon>
    </lineage>
</organism>